<keyword evidence="1" id="KW-1133">Transmembrane helix</keyword>
<dbReference type="EMBL" id="CP073347">
    <property type="protein sequence ID" value="UTW12092.1"/>
    <property type="molecule type" value="Genomic_DNA"/>
</dbReference>
<proteinExistence type="predicted"/>
<gene>
    <name evidence="2" type="ORF">KDW95_23235</name>
</gene>
<keyword evidence="1" id="KW-0812">Transmembrane</keyword>
<feature type="transmembrane region" description="Helical" evidence="1">
    <location>
        <begin position="12"/>
        <end position="32"/>
    </location>
</feature>
<reference evidence="2" key="1">
    <citation type="submission" date="2021-04" db="EMBL/GenBank/DDBJ databases">
        <title>Oceanospirillales bacteria with DddD are important DMSP degraders in coastal seawater.</title>
        <authorList>
            <person name="Liu J."/>
        </authorList>
    </citation>
    <scope>NUCLEOTIDE SEQUENCE</scope>
    <source>
        <strain evidence="2">D13-1</strain>
    </source>
</reference>
<dbReference type="RefSeq" id="WP_255854145.1">
    <property type="nucleotide sequence ID" value="NZ_CP073347.1"/>
</dbReference>
<keyword evidence="3" id="KW-1185">Reference proteome</keyword>
<name>A0ABY5HLG4_9GAMM</name>
<dbReference type="Proteomes" id="UP001058461">
    <property type="component" value="Chromosome"/>
</dbReference>
<evidence type="ECO:0000313" key="2">
    <source>
        <dbReference type="EMBL" id="UTW12092.1"/>
    </source>
</evidence>
<keyword evidence="1" id="KW-0472">Membrane</keyword>
<organism evidence="2 3">
    <name type="scientific">Marinobacterium rhizophilum</name>
    <dbReference type="NCBI Taxonomy" id="420402"/>
    <lineage>
        <taxon>Bacteria</taxon>
        <taxon>Pseudomonadati</taxon>
        <taxon>Pseudomonadota</taxon>
        <taxon>Gammaproteobacteria</taxon>
        <taxon>Oceanospirillales</taxon>
        <taxon>Oceanospirillaceae</taxon>
        <taxon>Marinobacterium</taxon>
    </lineage>
</organism>
<evidence type="ECO:0000313" key="3">
    <source>
        <dbReference type="Proteomes" id="UP001058461"/>
    </source>
</evidence>
<sequence length="205" mass="22976">MKEILRTLKAWQTLIAAIVAVVGIPIGTYSALIAHDSERNRQLFETRISLVTAIRWEIYGITHKAEDFLAAYKEEIKGSLLGENVDEEEDSSITPSKFIFWKNLQKPKVFDNNLDKLGILESGVVARIMTFYTGLENMNLFMESLSYKVGDGTLTKGNSKTLLGIMSMLCESGTDAGENLDSYLKHYGVETPRATHVYDCKKPTK</sequence>
<protein>
    <submittedName>
        <fullName evidence="2">Uncharacterized protein</fullName>
    </submittedName>
</protein>
<evidence type="ECO:0000256" key="1">
    <source>
        <dbReference type="SAM" id="Phobius"/>
    </source>
</evidence>
<accession>A0ABY5HLG4</accession>